<evidence type="ECO:0000256" key="4">
    <source>
        <dbReference type="ARBA" id="ARBA00022692"/>
    </source>
</evidence>
<dbReference type="FunFam" id="3.40.50.2300:FF:000188">
    <property type="entry name" value="Glutamate receptor"/>
    <property type="match status" value="1"/>
</dbReference>
<evidence type="ECO:0000256" key="5">
    <source>
        <dbReference type="ARBA" id="ARBA00022729"/>
    </source>
</evidence>
<dbReference type="InterPro" id="IPR028082">
    <property type="entry name" value="Peripla_BP_I"/>
</dbReference>
<feature type="signal peptide" evidence="15">
    <location>
        <begin position="1"/>
        <end position="23"/>
    </location>
</feature>
<keyword evidence="6 14" id="KW-1133">Transmembrane helix</keyword>
<dbReference type="OMA" id="WATELWP"/>
<dbReference type="PANTHER" id="PTHR34836">
    <property type="entry name" value="OS06G0188250 PROTEIN"/>
    <property type="match status" value="1"/>
</dbReference>
<keyword evidence="4 14" id="KW-0812">Transmembrane</keyword>
<evidence type="ECO:0000256" key="15">
    <source>
        <dbReference type="SAM" id="SignalP"/>
    </source>
</evidence>
<dbReference type="InterPro" id="IPR001320">
    <property type="entry name" value="Iontro_rcpt_C"/>
</dbReference>
<dbReference type="PANTHER" id="PTHR34836:SF9">
    <property type="entry name" value="RECEPTOR LIGAND BINDING REGION DOMAIN-CONTAINING PROTEIN"/>
    <property type="match status" value="1"/>
</dbReference>
<dbReference type="InterPro" id="IPR017103">
    <property type="entry name" value="Iontropic_Glu_rcpt_pln"/>
</dbReference>
<evidence type="ECO:0000256" key="10">
    <source>
        <dbReference type="ARBA" id="ARBA00023180"/>
    </source>
</evidence>
<feature type="chain" id="PRO_5032515605" description="Glutamate receptor" evidence="15">
    <location>
        <begin position="24"/>
        <end position="850"/>
    </location>
</feature>
<evidence type="ECO:0000256" key="8">
    <source>
        <dbReference type="ARBA" id="ARBA00023136"/>
    </source>
</evidence>
<keyword evidence="11 13" id="KW-1071">Ligand-gated ion channel</keyword>
<dbReference type="GO" id="GO:0016020">
    <property type="term" value="C:membrane"/>
    <property type="evidence" value="ECO:0007669"/>
    <property type="project" value="UniProtKB-SubCell"/>
</dbReference>
<reference evidence="17 18" key="1">
    <citation type="submission" date="2020-04" db="EMBL/GenBank/DDBJ databases">
        <title>Plant Genome Project.</title>
        <authorList>
            <person name="Zhang R.-G."/>
        </authorList>
    </citation>
    <scope>NUCLEOTIDE SEQUENCE [LARGE SCALE GENOMIC DNA]</scope>
    <source>
        <strain evidence="17">YNK0</strain>
        <tissue evidence="17">Leaf</tissue>
    </source>
</reference>
<evidence type="ECO:0000256" key="6">
    <source>
        <dbReference type="ARBA" id="ARBA00022989"/>
    </source>
</evidence>
<evidence type="ECO:0000259" key="16">
    <source>
        <dbReference type="SMART" id="SM00079"/>
    </source>
</evidence>
<dbReference type="AlphaFoldDB" id="A0A835DSD5"/>
<keyword evidence="7 13" id="KW-0406">Ion transport</keyword>
<evidence type="ECO:0000256" key="3">
    <source>
        <dbReference type="ARBA" id="ARBA00022448"/>
    </source>
</evidence>
<accession>A0A835DSD5</accession>
<dbReference type="Gene3D" id="3.40.50.2300">
    <property type="match status" value="2"/>
</dbReference>
<comment type="similarity">
    <text evidence="2 13">Belongs to the glutamate-gated ion channel (TC 1.A.10.1) family.</text>
</comment>
<keyword evidence="3 13" id="KW-0813">Transport</keyword>
<evidence type="ECO:0000313" key="17">
    <source>
        <dbReference type="EMBL" id="KAF8413793.1"/>
    </source>
</evidence>
<keyword evidence="8 13" id="KW-0472">Membrane</keyword>
<comment type="caution">
    <text evidence="17">The sequence shown here is derived from an EMBL/GenBank/DDBJ whole genome shotgun (WGS) entry which is preliminary data.</text>
</comment>
<organism evidence="17 18">
    <name type="scientific">Tetracentron sinense</name>
    <name type="common">Spur-leaf</name>
    <dbReference type="NCBI Taxonomy" id="13715"/>
    <lineage>
        <taxon>Eukaryota</taxon>
        <taxon>Viridiplantae</taxon>
        <taxon>Streptophyta</taxon>
        <taxon>Embryophyta</taxon>
        <taxon>Tracheophyta</taxon>
        <taxon>Spermatophyta</taxon>
        <taxon>Magnoliopsida</taxon>
        <taxon>Trochodendrales</taxon>
        <taxon>Trochodendraceae</taxon>
        <taxon>Tetracentron</taxon>
    </lineage>
</organism>
<comment type="subcellular location">
    <subcellularLocation>
        <location evidence="1">Membrane</location>
        <topology evidence="1">Multi-pass membrane protein</topology>
    </subcellularLocation>
</comment>
<feature type="transmembrane region" description="Helical" evidence="14">
    <location>
        <begin position="660"/>
        <end position="678"/>
    </location>
</feature>
<dbReference type="GO" id="GO:0015276">
    <property type="term" value="F:ligand-gated monoatomic ion channel activity"/>
    <property type="evidence" value="ECO:0007669"/>
    <property type="project" value="InterPro"/>
</dbReference>
<dbReference type="InterPro" id="IPR015683">
    <property type="entry name" value="Ionotropic_Glu_rcpt"/>
</dbReference>
<dbReference type="Pfam" id="PF01094">
    <property type="entry name" value="ANF_receptor"/>
    <property type="match status" value="1"/>
</dbReference>
<keyword evidence="9 13" id="KW-0675">Receptor</keyword>
<evidence type="ECO:0000256" key="9">
    <source>
        <dbReference type="ARBA" id="ARBA00023170"/>
    </source>
</evidence>
<dbReference type="OrthoDB" id="5984008at2759"/>
<dbReference type="PIRSF" id="PIRSF037090">
    <property type="entry name" value="Iontro_Glu-like_rcpt_pln"/>
    <property type="match status" value="1"/>
</dbReference>
<comment type="function">
    <text evidence="13">Glutamate-gated receptor that probably acts as non-selective cation channel.</text>
</comment>
<dbReference type="InterPro" id="IPR001828">
    <property type="entry name" value="ANF_lig-bd_rcpt"/>
</dbReference>
<evidence type="ECO:0000256" key="14">
    <source>
        <dbReference type="SAM" id="Phobius"/>
    </source>
</evidence>
<evidence type="ECO:0000313" key="18">
    <source>
        <dbReference type="Proteomes" id="UP000655225"/>
    </source>
</evidence>
<evidence type="ECO:0000256" key="13">
    <source>
        <dbReference type="PIRNR" id="PIRNR037090"/>
    </source>
</evidence>
<dbReference type="CDD" id="cd19990">
    <property type="entry name" value="PBP1_GABAb_receptor_plant"/>
    <property type="match status" value="1"/>
</dbReference>
<evidence type="ECO:0000256" key="7">
    <source>
        <dbReference type="ARBA" id="ARBA00023065"/>
    </source>
</evidence>
<dbReference type="SMART" id="SM00079">
    <property type="entry name" value="PBPe"/>
    <property type="match status" value="1"/>
</dbReference>
<dbReference type="Gene3D" id="3.40.190.10">
    <property type="entry name" value="Periplasmic binding protein-like II"/>
    <property type="match status" value="1"/>
</dbReference>
<sequence>MPSSSHLLSFMVLLLLISSKSMADDREDPPPTSEHFNGRIGAIIDYNSRIGKEEKVAMEMAIQDFYNTTSHRPFLHFRDSKREPVRAALAAMELMDKKQVQAILGLGTWEEASLVADLGNRAHVPILTFAETAPPWASERWPFLVRASDGQYAQMRALAAIVASWEWRRVTVVYEDIDSAAMGVIPHLATVLREVGSEIDHLVALPPFASSSSSLSEELEKLKSRQCRVFIVHSSLPLAARLFTKANKMGMMAESYVWITTDTIASLLHSLDASTISSMQGVVGIRSYFPQTGARFREFYIRFRSKFLLEHPEEENLEPGIFALQAYDAVWAVALAMEETIKVKDTENSTYQLGHGVPIEGGQKLLEGILRSDFDGLTSKVYFREQQLAQTFQIVNVFGNSYRELGFWNEGEGFSGSSNKGGTPNASMRILGQVFWPGGPWFVPRGWALPTTAKPLRIGVPARPTFNQFVNVKYDHPRGNRSITGFSIDVFKATVEELPYHLPYEFFPYEGTYDSLVEQVHLKRLRLALQSLIYLAWFYAWEKIFDAVVGDTAIVAKRFQHAEFSHPYTEPGLVMVVPVKSKLSNRCWLFVKPFTKSMWALTAVINVYNGFVVWMIERNHFSELKGSETVRDQIGIMLWLSFTTLFSLHGERLHSNLSRMAMVVWLFVALVITQSYTASLTSMLTVQRLEPTVADVDSLRNSNAIIGCSGRSFVAKYLEDVFPKGSPLIPDISEAILKMSESGKLRELESNLIISNKCSNESSEDSQGSLSPQSFWVLFIITGGISTVSLVLFIFPLNLHLKDSIQSILVYKSMRGLILALIKHMGAERANPSEELTVESHRHRPPDVEG</sequence>
<name>A0A835DSD5_TETSI</name>
<feature type="transmembrane region" description="Helical" evidence="14">
    <location>
        <begin position="598"/>
        <end position="617"/>
    </location>
</feature>
<keyword evidence="5 15" id="KW-0732">Signal</keyword>
<dbReference type="Proteomes" id="UP000655225">
    <property type="component" value="Unassembled WGS sequence"/>
</dbReference>
<keyword evidence="12 13" id="KW-0407">Ion channel</keyword>
<evidence type="ECO:0000256" key="12">
    <source>
        <dbReference type="ARBA" id="ARBA00023303"/>
    </source>
</evidence>
<protein>
    <recommendedName>
        <fullName evidence="13">Glutamate receptor</fullName>
    </recommendedName>
</protein>
<dbReference type="EMBL" id="JABCRI010000001">
    <property type="protein sequence ID" value="KAF8413793.1"/>
    <property type="molecule type" value="Genomic_DNA"/>
</dbReference>
<feature type="domain" description="Ionotropic glutamate receptor C-terminal" evidence="16">
    <location>
        <begin position="457"/>
        <end position="755"/>
    </location>
</feature>
<keyword evidence="10" id="KW-0325">Glycoprotein</keyword>
<dbReference type="FunFam" id="1.10.287.70:FF:000172">
    <property type="entry name" value="Glutamate receptor"/>
    <property type="match status" value="1"/>
</dbReference>
<evidence type="ECO:0000256" key="2">
    <source>
        <dbReference type="ARBA" id="ARBA00008685"/>
    </source>
</evidence>
<evidence type="ECO:0000256" key="1">
    <source>
        <dbReference type="ARBA" id="ARBA00004141"/>
    </source>
</evidence>
<dbReference type="SUPFAM" id="SSF53822">
    <property type="entry name" value="Periplasmic binding protein-like I"/>
    <property type="match status" value="1"/>
</dbReference>
<evidence type="ECO:0000256" key="11">
    <source>
        <dbReference type="ARBA" id="ARBA00023286"/>
    </source>
</evidence>
<keyword evidence="18" id="KW-1185">Reference proteome</keyword>
<gene>
    <name evidence="17" type="ORF">HHK36_001786</name>
</gene>
<dbReference type="SUPFAM" id="SSF53850">
    <property type="entry name" value="Periplasmic binding protein-like II"/>
    <property type="match status" value="1"/>
</dbReference>
<dbReference type="Pfam" id="PF00060">
    <property type="entry name" value="Lig_chan"/>
    <property type="match status" value="1"/>
</dbReference>
<dbReference type="Gene3D" id="1.10.287.70">
    <property type="match status" value="1"/>
</dbReference>
<dbReference type="InterPro" id="IPR044440">
    <property type="entry name" value="GABAb_receptor_plant_PBP1"/>
</dbReference>
<proteinExistence type="inferred from homology"/>
<feature type="transmembrane region" description="Helical" evidence="14">
    <location>
        <begin position="775"/>
        <end position="799"/>
    </location>
</feature>